<reference evidence="6" key="3">
    <citation type="journal article" date="2019" name="Int. J. Syst. Evol. Microbiol.">
        <title>The Global Catalogue of Microorganisms (GCM) 10K type strain sequencing project: providing services to taxonomists for standard genome sequencing and annotation.</title>
        <authorList>
            <consortium name="The Broad Institute Genomics Platform"/>
            <consortium name="The Broad Institute Genome Sequencing Center for Infectious Disease"/>
            <person name="Wu L."/>
            <person name="Ma J."/>
        </authorList>
    </citation>
    <scope>NUCLEOTIDE SEQUENCE [LARGE SCALE GENOMIC DNA]</scope>
    <source>
        <strain evidence="6">JCM 10664</strain>
    </source>
</reference>
<evidence type="ECO:0000313" key="6">
    <source>
        <dbReference type="Proteomes" id="UP001500220"/>
    </source>
</evidence>
<evidence type="ECO:0000313" key="5">
    <source>
        <dbReference type="Proteomes" id="UP000597989"/>
    </source>
</evidence>
<dbReference type="EMBL" id="BAAAHC010000013">
    <property type="protein sequence ID" value="GAA0529336.1"/>
    <property type="molecule type" value="Genomic_DNA"/>
</dbReference>
<keyword evidence="2" id="KW-0472">Membrane</keyword>
<organism evidence="4 5">
    <name type="scientific">Saccharopolyspora thermophila</name>
    <dbReference type="NCBI Taxonomy" id="89367"/>
    <lineage>
        <taxon>Bacteria</taxon>
        <taxon>Bacillati</taxon>
        <taxon>Actinomycetota</taxon>
        <taxon>Actinomycetes</taxon>
        <taxon>Pseudonocardiales</taxon>
        <taxon>Pseudonocardiaceae</taxon>
        <taxon>Saccharopolyspora</taxon>
    </lineage>
</organism>
<keyword evidence="2" id="KW-0812">Transmembrane</keyword>
<evidence type="ECO:0000313" key="3">
    <source>
        <dbReference type="EMBL" id="GAA0529336.1"/>
    </source>
</evidence>
<comment type="caution">
    <text evidence="4">The sequence shown here is derived from an EMBL/GenBank/DDBJ whole genome shotgun (WGS) entry which is preliminary data.</text>
</comment>
<accession>A0A917JX93</accession>
<name>A0A917JX93_9PSEU</name>
<evidence type="ECO:0000256" key="2">
    <source>
        <dbReference type="SAM" id="Phobius"/>
    </source>
</evidence>
<evidence type="ECO:0000256" key="1">
    <source>
        <dbReference type="SAM" id="MobiDB-lite"/>
    </source>
</evidence>
<reference evidence="4 5" key="2">
    <citation type="journal article" date="2014" name="Int. J. Syst. Evol. Microbiol.">
        <title>Complete genome sequence of Corynebacterium casei LMG S-19264T (=DSM 44701T), isolated from a smear-ripened cheese.</title>
        <authorList>
            <consortium name="US DOE Joint Genome Institute (JGI-PGF)"/>
            <person name="Walter F."/>
            <person name="Albersmeier A."/>
            <person name="Kalinowski J."/>
            <person name="Ruckert C."/>
        </authorList>
    </citation>
    <scope>NUCLEOTIDE SEQUENCE [LARGE SCALE GENOMIC DNA]</scope>
    <source>
        <strain evidence="4 5">CGMCC 4.7206</strain>
    </source>
</reference>
<feature type="region of interest" description="Disordered" evidence="1">
    <location>
        <begin position="88"/>
        <end position="162"/>
    </location>
</feature>
<dbReference type="EMBL" id="BMMT01000010">
    <property type="protein sequence ID" value="GGI91173.1"/>
    <property type="molecule type" value="Genomic_DNA"/>
</dbReference>
<dbReference type="Proteomes" id="UP001500220">
    <property type="component" value="Unassembled WGS sequence"/>
</dbReference>
<reference evidence="4" key="4">
    <citation type="submission" date="2020-09" db="EMBL/GenBank/DDBJ databases">
        <authorList>
            <person name="Sun Q."/>
            <person name="Zhou Y."/>
        </authorList>
    </citation>
    <scope>NUCLEOTIDE SEQUENCE</scope>
    <source>
        <strain evidence="4">CGMCC 4.7206</strain>
    </source>
</reference>
<proteinExistence type="predicted"/>
<dbReference type="AlphaFoldDB" id="A0A917JX93"/>
<evidence type="ECO:0000313" key="4">
    <source>
        <dbReference type="EMBL" id="GGI91173.1"/>
    </source>
</evidence>
<reference evidence="3" key="1">
    <citation type="journal article" date="2014" name="Int. J. Syst. Evol. Microbiol.">
        <title>Complete genome of a new Firmicutes species belonging to the dominant human colonic microbiota ('Ruminococcus bicirculans') reveals two chromosomes and a selective capacity to utilize plant glucans.</title>
        <authorList>
            <consortium name="NISC Comparative Sequencing Program"/>
            <person name="Wegmann U."/>
            <person name="Louis P."/>
            <person name="Goesmann A."/>
            <person name="Henrissat B."/>
            <person name="Duncan S.H."/>
            <person name="Flint H.J."/>
        </authorList>
    </citation>
    <scope>NUCLEOTIDE SEQUENCE</scope>
    <source>
        <strain evidence="3">JCM 10664</strain>
    </source>
</reference>
<keyword evidence="6" id="KW-1185">Reference proteome</keyword>
<feature type="compositionally biased region" description="Low complexity" evidence="1">
    <location>
        <begin position="130"/>
        <end position="145"/>
    </location>
</feature>
<protein>
    <submittedName>
        <fullName evidence="4">Uncharacterized protein</fullName>
    </submittedName>
</protein>
<feature type="transmembrane region" description="Helical" evidence="2">
    <location>
        <begin position="66"/>
        <end position="86"/>
    </location>
</feature>
<sequence>MMITFIGGAPIGPPRTTPGLPPGVNRSDHPPGISQMRPVLLIQVQRIWATKFPNLTEEMTMRMRRVALAGLAAAGIVLSGGAAAFADDEEGMPNLTLPGQESGSDSFQIPGLDQLGEQFNEQFGGVQGQPESNANSDESSPSQSSPDEDQESASPSNSSDED</sequence>
<keyword evidence="2" id="KW-1133">Transmembrane helix</keyword>
<dbReference type="Proteomes" id="UP000597989">
    <property type="component" value="Unassembled WGS sequence"/>
</dbReference>
<reference evidence="3" key="5">
    <citation type="submission" date="2023-12" db="EMBL/GenBank/DDBJ databases">
        <authorList>
            <person name="Sun Q."/>
            <person name="Inoue M."/>
        </authorList>
    </citation>
    <scope>NUCLEOTIDE SEQUENCE</scope>
    <source>
        <strain evidence="3">JCM 10664</strain>
    </source>
</reference>
<feature type="compositionally biased region" description="Polar residues" evidence="1">
    <location>
        <begin position="97"/>
        <end position="107"/>
    </location>
</feature>
<gene>
    <name evidence="3" type="ORF">GCM10009545_34650</name>
    <name evidence="4" type="ORF">GCM10011581_30280</name>
</gene>